<dbReference type="Proteomes" id="UP000182100">
    <property type="component" value="Unassembled WGS sequence"/>
</dbReference>
<keyword evidence="3" id="KW-1185">Reference proteome</keyword>
<evidence type="ECO:0000313" key="2">
    <source>
        <dbReference type="EMBL" id="SDC90397.1"/>
    </source>
</evidence>
<dbReference type="STRING" id="67344.SAMN05216505_10484"/>
<feature type="compositionally biased region" description="Polar residues" evidence="1">
    <location>
        <begin position="62"/>
        <end position="75"/>
    </location>
</feature>
<evidence type="ECO:0000256" key="1">
    <source>
        <dbReference type="SAM" id="MobiDB-lite"/>
    </source>
</evidence>
<sequence length="280" mass="29363">MPVRLPEPVPLSEPVPLPEPDPCPHPYPRPFLCRVQPSGLRASPRAQFKCPAGTSDARDTSETSGISDPGGTSRTTENHARLTHRPRHRLCTRDGGPHLPPRRPGGPGQDHAGKRRGGTVTVLPGREGGPSGTGAEAYHRNASGIGGAVGNDDRFGRNPKPVDPTRDGRAGLVTDANEQPATPAGVGPTQGPPAEGIEVRHHRHGLEDVHGDLARAGVQDARRPLPPNGTPGSRTGAPADGGNRGRRAHPPPQEPHTQPSIRRRGRSSGGSTRTDLVGNP</sequence>
<feature type="compositionally biased region" description="Basic residues" evidence="1">
    <location>
        <begin position="81"/>
        <end position="90"/>
    </location>
</feature>
<feature type="compositionally biased region" description="Pro residues" evidence="1">
    <location>
        <begin position="1"/>
        <end position="29"/>
    </location>
</feature>
<dbReference type="AlphaFoldDB" id="A0A1G6QFD7"/>
<name>A0A1G6QFD7_9ACTN</name>
<accession>A0A1G6QFD7</accession>
<protein>
    <submittedName>
        <fullName evidence="2">Uncharacterized protein</fullName>
    </submittedName>
</protein>
<gene>
    <name evidence="2" type="ORF">SAMN05216505_10484</name>
</gene>
<proteinExistence type="predicted"/>
<reference evidence="3" key="1">
    <citation type="submission" date="2016-10" db="EMBL/GenBank/DDBJ databases">
        <authorList>
            <person name="Varghese N."/>
            <person name="Submissions S."/>
        </authorList>
    </citation>
    <scope>NUCLEOTIDE SEQUENCE [LARGE SCALE GENOMIC DNA]</scope>
    <source>
        <strain evidence="3">CGMCC 4.3504</strain>
    </source>
</reference>
<evidence type="ECO:0000313" key="3">
    <source>
        <dbReference type="Proteomes" id="UP000182100"/>
    </source>
</evidence>
<feature type="region of interest" description="Disordered" evidence="1">
    <location>
        <begin position="1"/>
        <end position="280"/>
    </location>
</feature>
<dbReference type="EMBL" id="FMZK01000004">
    <property type="protein sequence ID" value="SDC90397.1"/>
    <property type="molecule type" value="Genomic_DNA"/>
</dbReference>
<organism evidence="2 3">
    <name type="scientific">Streptomyces prasinopilosus</name>
    <dbReference type="NCBI Taxonomy" id="67344"/>
    <lineage>
        <taxon>Bacteria</taxon>
        <taxon>Bacillati</taxon>
        <taxon>Actinomycetota</taxon>
        <taxon>Actinomycetes</taxon>
        <taxon>Kitasatosporales</taxon>
        <taxon>Streptomycetaceae</taxon>
        <taxon>Streptomyces</taxon>
    </lineage>
</organism>